<gene>
    <name evidence="1" type="ORF">PACLA_8A058662</name>
</gene>
<reference evidence="1" key="1">
    <citation type="submission" date="2020-04" db="EMBL/GenBank/DDBJ databases">
        <authorList>
            <person name="Alioto T."/>
            <person name="Alioto T."/>
            <person name="Gomez Garrido J."/>
        </authorList>
    </citation>
    <scope>NUCLEOTIDE SEQUENCE</scope>
    <source>
        <strain evidence="1">A484AB</strain>
    </source>
</reference>
<dbReference type="PANTHER" id="PTHR47331">
    <property type="entry name" value="PHD-TYPE DOMAIN-CONTAINING PROTEIN"/>
    <property type="match status" value="1"/>
</dbReference>
<protein>
    <submittedName>
        <fullName evidence="1">Pro-Pol poly</fullName>
    </submittedName>
</protein>
<dbReference type="SUPFAM" id="SSF52266">
    <property type="entry name" value="SGNH hydrolase"/>
    <property type="match status" value="1"/>
</dbReference>
<organism evidence="1 2">
    <name type="scientific">Paramuricea clavata</name>
    <name type="common">Red gorgonian</name>
    <name type="synonym">Violescent sea-whip</name>
    <dbReference type="NCBI Taxonomy" id="317549"/>
    <lineage>
        <taxon>Eukaryota</taxon>
        <taxon>Metazoa</taxon>
        <taxon>Cnidaria</taxon>
        <taxon>Anthozoa</taxon>
        <taxon>Octocorallia</taxon>
        <taxon>Malacalcyonacea</taxon>
        <taxon>Plexauridae</taxon>
        <taxon>Paramuricea</taxon>
    </lineage>
</organism>
<dbReference type="OrthoDB" id="6754071at2759"/>
<dbReference type="InterPro" id="IPR036514">
    <property type="entry name" value="SGNH_hydro_sf"/>
</dbReference>
<dbReference type="SUPFAM" id="SSF53098">
    <property type="entry name" value="Ribonuclease H-like"/>
    <property type="match status" value="1"/>
</dbReference>
<accession>A0A6S7HAP5</accession>
<sequence length="368" mass="41533">MCNNLRNKRKRISGPLTVDELDNANLYWIKSGQSDRFQDEIEALRKGSPIPRDSRIASPDPQLVAGVLRVSGRIEKAEIPWESKHPLILGHGHDVTRLIVIHYHQNLIHAGVKHVFNHVRASVPFRHVRIDYAGPFEIRIGRKRKEKRYICLFRVTHSLDTDSCIMGLRRFKARKGIYVCIMSDNGTNFIGAEIELRKALEDLDQEKISNKLTARGVRKTAEEIEKELNIINIQSSPSHVIIHAGTNNIPIDSTKACSKKLERLVIKTKAKFPNSKVGLSGITFRQDIEQATKIQEVNNKLEEMAAKHDVMFIDNSSIDHTCLNGSNPHLNGKGSAVLASHFITFLRGNSVVQDSWGTLAKFNDKFTV</sequence>
<dbReference type="AlphaFoldDB" id="A0A6S7HAP5"/>
<keyword evidence="2" id="KW-1185">Reference proteome</keyword>
<dbReference type="Proteomes" id="UP001152795">
    <property type="component" value="Unassembled WGS sequence"/>
</dbReference>
<evidence type="ECO:0000313" key="1">
    <source>
        <dbReference type="EMBL" id="CAB3993167.1"/>
    </source>
</evidence>
<dbReference type="InterPro" id="IPR012337">
    <property type="entry name" value="RNaseH-like_sf"/>
</dbReference>
<comment type="caution">
    <text evidence="1">The sequence shown here is derived from an EMBL/GenBank/DDBJ whole genome shotgun (WGS) entry which is preliminary data.</text>
</comment>
<proteinExistence type="predicted"/>
<name>A0A6S7HAP5_PARCT</name>
<dbReference type="EMBL" id="CACRXK020002201">
    <property type="protein sequence ID" value="CAB3993167.1"/>
    <property type="molecule type" value="Genomic_DNA"/>
</dbReference>
<dbReference type="PANTHER" id="PTHR47331:SF1">
    <property type="entry name" value="GAG-LIKE PROTEIN"/>
    <property type="match status" value="1"/>
</dbReference>
<evidence type="ECO:0000313" key="2">
    <source>
        <dbReference type="Proteomes" id="UP001152795"/>
    </source>
</evidence>
<dbReference type="Gene3D" id="3.40.50.1110">
    <property type="entry name" value="SGNH hydrolase"/>
    <property type="match status" value="1"/>
</dbReference>